<dbReference type="InterPro" id="IPR036770">
    <property type="entry name" value="Ankyrin_rpt-contain_sf"/>
</dbReference>
<dbReference type="GO" id="GO:0005737">
    <property type="term" value="C:cytoplasm"/>
    <property type="evidence" value="ECO:0007669"/>
    <property type="project" value="UniProtKB-SubCell"/>
</dbReference>
<evidence type="ECO:0000256" key="3">
    <source>
        <dbReference type="ARBA" id="ARBA00022490"/>
    </source>
</evidence>
<comment type="subcellular location">
    <subcellularLocation>
        <location evidence="1">Cytoplasm</location>
    </subcellularLocation>
</comment>
<dbReference type="PRINTS" id="PR01415">
    <property type="entry name" value="ANKYRIN"/>
</dbReference>
<dbReference type="SMART" id="SM00454">
    <property type="entry name" value="SAM"/>
    <property type="match status" value="2"/>
</dbReference>
<dbReference type="PROSITE" id="PS50297">
    <property type="entry name" value="ANK_REP_REGION"/>
    <property type="match status" value="5"/>
</dbReference>
<dbReference type="FunFam" id="1.25.40.20:FF:000042">
    <property type="entry name" value="caskin-2 isoform X2"/>
    <property type="match status" value="1"/>
</dbReference>
<accession>A0A6P8SD53</accession>
<dbReference type="Pfam" id="PF12796">
    <property type="entry name" value="Ank_2"/>
    <property type="match status" value="2"/>
</dbReference>
<dbReference type="Pfam" id="PF07653">
    <property type="entry name" value="SH3_2"/>
    <property type="match status" value="1"/>
</dbReference>
<dbReference type="FunFam" id="1.10.150.50:FF:000032">
    <property type="entry name" value="caskin-1 isoform X1"/>
    <property type="match status" value="1"/>
</dbReference>
<feature type="domain" description="SAM" evidence="11">
    <location>
        <begin position="573"/>
        <end position="637"/>
    </location>
</feature>
<feature type="compositionally biased region" description="Polar residues" evidence="9">
    <location>
        <begin position="1258"/>
        <end position="1274"/>
    </location>
</feature>
<dbReference type="OrthoDB" id="6156898at2759"/>
<dbReference type="Pfam" id="PF16600">
    <property type="entry name" value="Caskin1-CID"/>
    <property type="match status" value="1"/>
</dbReference>
<dbReference type="Pfam" id="PF00536">
    <property type="entry name" value="SAM_1"/>
    <property type="match status" value="2"/>
</dbReference>
<evidence type="ECO:0000256" key="6">
    <source>
        <dbReference type="ARBA" id="ARBA00023043"/>
    </source>
</evidence>
<feature type="repeat" description="ANK" evidence="7">
    <location>
        <begin position="48"/>
        <end position="80"/>
    </location>
</feature>
<dbReference type="SUPFAM" id="SSF50044">
    <property type="entry name" value="SH3-domain"/>
    <property type="match status" value="1"/>
</dbReference>
<dbReference type="PROSITE" id="PS50002">
    <property type="entry name" value="SH3"/>
    <property type="match status" value="1"/>
</dbReference>
<dbReference type="Gene3D" id="1.25.40.20">
    <property type="entry name" value="Ankyrin repeat-containing domain"/>
    <property type="match status" value="3"/>
</dbReference>
<dbReference type="InterPro" id="IPR035498">
    <property type="entry name" value="Caskin1/2_SAM_2"/>
</dbReference>
<dbReference type="RefSeq" id="XP_033816239.1">
    <property type="nucleotide sequence ID" value="XM_033960348.1"/>
</dbReference>
<dbReference type="InterPro" id="IPR002110">
    <property type="entry name" value="Ankyrin_rpt"/>
</dbReference>
<name>A0A6P8SD53_GEOSA</name>
<keyword evidence="5" id="KW-0677">Repeat</keyword>
<dbReference type="PROSITE" id="PS50088">
    <property type="entry name" value="ANK_REPEAT"/>
    <property type="match status" value="5"/>
</dbReference>
<dbReference type="InterPro" id="IPR013761">
    <property type="entry name" value="SAM/pointed_sf"/>
</dbReference>
<keyword evidence="3" id="KW-0963">Cytoplasm</keyword>
<feature type="compositionally biased region" description="Basic and acidic residues" evidence="9">
    <location>
        <begin position="801"/>
        <end position="811"/>
    </location>
</feature>
<dbReference type="InterPro" id="IPR001660">
    <property type="entry name" value="SAM"/>
</dbReference>
<feature type="repeat" description="ANK" evidence="7">
    <location>
        <begin position="220"/>
        <end position="252"/>
    </location>
</feature>
<evidence type="ECO:0000256" key="9">
    <source>
        <dbReference type="SAM" id="MobiDB-lite"/>
    </source>
</evidence>
<feature type="repeat" description="ANK" evidence="7">
    <location>
        <begin position="188"/>
        <end position="220"/>
    </location>
</feature>
<feature type="compositionally biased region" description="Low complexity" evidence="9">
    <location>
        <begin position="709"/>
        <end position="726"/>
    </location>
</feature>
<dbReference type="Pfam" id="PF00023">
    <property type="entry name" value="Ank"/>
    <property type="match status" value="1"/>
</dbReference>
<dbReference type="Gene3D" id="2.30.30.40">
    <property type="entry name" value="SH3 Domains"/>
    <property type="match status" value="1"/>
</dbReference>
<evidence type="ECO:0000256" key="1">
    <source>
        <dbReference type="ARBA" id="ARBA00004496"/>
    </source>
</evidence>
<feature type="region of interest" description="Disordered" evidence="9">
    <location>
        <begin position="706"/>
        <end position="816"/>
    </location>
</feature>
<protein>
    <submittedName>
        <fullName evidence="13">Caskin-2 isoform X1</fullName>
    </submittedName>
</protein>
<feature type="repeat" description="ANK" evidence="7">
    <location>
        <begin position="114"/>
        <end position="146"/>
    </location>
</feature>
<dbReference type="InterPro" id="IPR032232">
    <property type="entry name" value="Caskin1-CID"/>
</dbReference>
<organism evidence="12 13">
    <name type="scientific">Geotrypetes seraphini</name>
    <name type="common">Gaboon caecilian</name>
    <name type="synonym">Caecilia seraphini</name>
    <dbReference type="NCBI Taxonomy" id="260995"/>
    <lineage>
        <taxon>Eukaryota</taxon>
        <taxon>Metazoa</taxon>
        <taxon>Chordata</taxon>
        <taxon>Craniata</taxon>
        <taxon>Vertebrata</taxon>
        <taxon>Euteleostomi</taxon>
        <taxon>Amphibia</taxon>
        <taxon>Gymnophiona</taxon>
        <taxon>Geotrypetes</taxon>
    </lineage>
</organism>
<dbReference type="CDD" id="cd09497">
    <property type="entry name" value="SAM_caskin1_2_repeat1"/>
    <property type="match status" value="1"/>
</dbReference>
<dbReference type="InterPro" id="IPR035499">
    <property type="entry name" value="Caskin2_SH3"/>
</dbReference>
<dbReference type="PANTHER" id="PTHR24174">
    <property type="entry name" value="ANKYRIN REPEAT AND STERILE ALPHA MOTIF DOMAIN-CONTAINING PROTEIN 1"/>
    <property type="match status" value="1"/>
</dbReference>
<evidence type="ECO:0000259" key="10">
    <source>
        <dbReference type="PROSITE" id="PS50002"/>
    </source>
</evidence>
<sequence length="1516" mass="164013">MGREQELIRAVKNRDLATVQKLVAKTKASKNKLLGSTKRLNVNHQDSDGFSALHHAALSGNPELIALLLEMQAAVDIKDSNGMRPLHYAAWQGNPEPVHLLLRAAASVNMASADGQIPLHLSAQYGHYEVSEMLLQHQSNPCHINKAKKTPLDLSCEFGRLKVVQLLLNSHLCVALLEGQAKDASDPNYTTPLHLASKNGHKEIIRQLLKAGIEINKQTKTGTALHEAALYGKTEVVRLLLDSGIDVNIRNTYNQTALDIVNQFTTSHASKEIKQLLREASGILQVRALKDFWNIHDPTALNIRAGDIITVLEQHTDGRWKGHIHDSQKGTDRVGYFPPSIVEVISKRLGTTLSRSATVPAQRQGLAKMQPVGPNVLPVALVPPVASHHQPGQANGQPSTKGTGPENIAGDRNSVGSDGSVGSTRSAGSGQSTEGMTGQTTTIIIENAKPLTPGGDDVQLHSLGPESWSQQMDPVTGTLRHLSNCKLGEISQQHSWPEQLLEGKDAKAIYSWLNEFQLQMYTAHFINAGYDIPTISRMTPEDLTAVGVTKPGHRKKISTEISKLSVAEWLPNYTPADLMEWLSAIGLPQYHKKLVENGYDSINIVTDLTWEDLQEIGINKLGHQKKIMLAVKKLADIRKSMNQVDGKMLKRRIPGSLDIVTIESLENGELPQTPKMLTFQDSELSYELQTAMSNSCQEPLSIESIQGMSGSQESIGIRSRGSGHSQENMVSRATLSSHSQESLGSGSSSSSSGGRTSVLHKTKENVGIPPGRPNQENSGKPMSRVTDGRNGHTNRHAGSPLKERNVPEGMDHYQQPQAQKFSSPAKPMNAQLQIQQSQNVLPATPPCTPPHTSSNKKLPHVFLYPNVNLKSHPAPALPPSEQPKTPTHVYSQHVQAQNHALQTNAQKTFSYLHSHCGSSTEGPVLPPKPFMPGAVQVLWPPVEECNGETFKFKKRSQSLNRYAMSDGETEEEEVPTSTLGSYATLTRRPGRSQVAHSNAQPDKKVLRSQSFAIRARKKGPPPAPPKRLSSVSTTQSLEMESETGTVSEREQPPSVEGFDLILPTVIAESRGNARSVKSITAMLEVSSSGSPQVVTHPAQKDPSHEAGNSDLCTAKLAEKPRDAHGGNITRRRTISESAMPRTEVLPVTDDVKSDTEDEKAGREEAGISSSSQNSSSECIPFAEEGNLTIKQRPKTNGTSKTDTSTTNLEHGTQSFPVAGSSEKDHNSSVGKKLEMPDFNLTESDTVKRRPKLKEKESQANMVPSSDGQATSLAPASQYAEAQAVSITGTSVPSPGAQPVTREAFDDNSIAFRIAEIEESILSLEQGMTKPSVSPKPSIPAAAQPRIYTGVNLQKAAMQPGPPNEATIQMATSPEAPAKLSSVASTKLVFSGPPVGFQHVTQTSLDASKLRTMPEFPGHCAMATSSSLKLNADMKVPASGGSCVSTKPLAADTTLMQQKLDHTSSSLEAALQNAEKQLGSEELKSSSYKPRRSTKNILDDISNMFDDLADQLEAMLD</sequence>
<dbReference type="InterPro" id="IPR036028">
    <property type="entry name" value="SH3-like_dom_sf"/>
</dbReference>
<dbReference type="Pfam" id="PF16632">
    <property type="entry name" value="Caskin-tail"/>
    <property type="match status" value="1"/>
</dbReference>
<dbReference type="FunFam" id="1.10.150.50:FF:000028">
    <property type="entry name" value="caskin-2 isoform X2"/>
    <property type="match status" value="1"/>
</dbReference>
<dbReference type="SUPFAM" id="SSF47769">
    <property type="entry name" value="SAM/Pointed domain"/>
    <property type="match status" value="2"/>
</dbReference>
<feature type="domain" description="SH3" evidence="10">
    <location>
        <begin position="281"/>
        <end position="347"/>
    </location>
</feature>
<dbReference type="FunCoup" id="A0A6P8SD53">
    <property type="interactions" value="549"/>
</dbReference>
<dbReference type="SUPFAM" id="SSF48403">
    <property type="entry name" value="Ankyrin repeat"/>
    <property type="match status" value="1"/>
</dbReference>
<feature type="compositionally biased region" description="Basic and acidic residues" evidence="9">
    <location>
        <begin position="1221"/>
        <end position="1235"/>
    </location>
</feature>
<dbReference type="SMART" id="SM00248">
    <property type="entry name" value="ANK"/>
    <property type="match status" value="6"/>
</dbReference>
<dbReference type="CDD" id="cd09498">
    <property type="entry name" value="SAM_caskin1_2_repeat2"/>
    <property type="match status" value="1"/>
</dbReference>
<feature type="compositionally biased region" description="Polar residues" evidence="9">
    <location>
        <begin position="390"/>
        <end position="402"/>
    </location>
</feature>
<dbReference type="CDD" id="cd12063">
    <property type="entry name" value="SH3_Caskin2"/>
    <property type="match status" value="1"/>
</dbReference>
<dbReference type="InterPro" id="IPR032117">
    <property type="entry name" value="Caskin_C"/>
</dbReference>
<dbReference type="CTD" id="57513"/>
<dbReference type="Gene3D" id="1.10.150.50">
    <property type="entry name" value="Transcription Factor, Ets-1"/>
    <property type="match status" value="2"/>
</dbReference>
<feature type="compositionally biased region" description="Polar residues" evidence="9">
    <location>
        <begin position="1029"/>
        <end position="1046"/>
    </location>
</feature>
<dbReference type="SMART" id="SM00326">
    <property type="entry name" value="SH3"/>
    <property type="match status" value="1"/>
</dbReference>
<dbReference type="Pfam" id="PF16907">
    <property type="entry name" value="Caskin-Pro-rich"/>
    <property type="match status" value="1"/>
</dbReference>
<feature type="compositionally biased region" description="Low complexity" evidence="9">
    <location>
        <begin position="1194"/>
        <end position="1207"/>
    </location>
</feature>
<dbReference type="Proteomes" id="UP000515159">
    <property type="component" value="Chromosome 10"/>
</dbReference>
<evidence type="ECO:0000256" key="4">
    <source>
        <dbReference type="ARBA" id="ARBA00022553"/>
    </source>
</evidence>
<feature type="compositionally biased region" description="Low complexity" evidence="9">
    <location>
        <begin position="736"/>
        <end position="757"/>
    </location>
</feature>
<evidence type="ECO:0000256" key="7">
    <source>
        <dbReference type="PROSITE-ProRule" id="PRU00023"/>
    </source>
</evidence>
<proteinExistence type="predicted"/>
<feature type="region of interest" description="Disordered" evidence="9">
    <location>
        <begin position="1086"/>
        <end position="1276"/>
    </location>
</feature>
<feature type="domain" description="SAM" evidence="11">
    <location>
        <begin position="504"/>
        <end position="567"/>
    </location>
</feature>
<evidence type="ECO:0000256" key="8">
    <source>
        <dbReference type="PROSITE-ProRule" id="PRU00192"/>
    </source>
</evidence>
<keyword evidence="2 8" id="KW-0728">SH3 domain</keyword>
<dbReference type="FunFam" id="1.25.40.20:FF:000225">
    <property type="entry name" value="caskin-1 isoform X1"/>
    <property type="match status" value="1"/>
</dbReference>
<dbReference type="InterPro" id="IPR035497">
    <property type="entry name" value="Caskin1/2_SAM_1"/>
</dbReference>
<dbReference type="KEGG" id="gsh:117367618"/>
<gene>
    <name evidence="13" type="primary">CASKIN2</name>
</gene>
<dbReference type="InterPro" id="IPR001452">
    <property type="entry name" value="SH3_domain"/>
</dbReference>
<feature type="region of interest" description="Disordered" evidence="9">
    <location>
        <begin position="386"/>
        <end position="437"/>
    </location>
</feature>
<keyword evidence="4" id="KW-0597">Phosphoprotein</keyword>
<keyword evidence="6 7" id="KW-0040">ANK repeat</keyword>
<dbReference type="GeneID" id="117367618"/>
<evidence type="ECO:0000259" key="11">
    <source>
        <dbReference type="PROSITE" id="PS50105"/>
    </source>
</evidence>
<evidence type="ECO:0000256" key="5">
    <source>
        <dbReference type="ARBA" id="ARBA00022737"/>
    </source>
</evidence>
<feature type="compositionally biased region" description="Basic and acidic residues" evidence="9">
    <location>
        <begin position="1149"/>
        <end position="1165"/>
    </location>
</feature>
<feature type="region of interest" description="Disordered" evidence="9">
    <location>
        <begin position="1472"/>
        <end position="1491"/>
    </location>
</feature>
<dbReference type="InParanoid" id="A0A6P8SD53"/>
<evidence type="ECO:0000256" key="2">
    <source>
        <dbReference type="ARBA" id="ARBA00022443"/>
    </source>
</evidence>
<dbReference type="PROSITE" id="PS50105">
    <property type="entry name" value="SAM_DOMAIN"/>
    <property type="match status" value="2"/>
</dbReference>
<keyword evidence="12" id="KW-1185">Reference proteome</keyword>
<evidence type="ECO:0000313" key="13">
    <source>
        <dbReference type="RefSeq" id="XP_033816239.1"/>
    </source>
</evidence>
<dbReference type="PANTHER" id="PTHR24174:SF18">
    <property type="entry name" value="CASKIN-2"/>
    <property type="match status" value="1"/>
</dbReference>
<feature type="repeat" description="ANK" evidence="7">
    <location>
        <begin position="81"/>
        <end position="113"/>
    </location>
</feature>
<reference evidence="13" key="1">
    <citation type="submission" date="2025-08" db="UniProtKB">
        <authorList>
            <consortium name="RefSeq"/>
        </authorList>
    </citation>
    <scope>IDENTIFICATION</scope>
</reference>
<feature type="region of interest" description="Disordered" evidence="9">
    <location>
        <begin position="987"/>
        <end position="1055"/>
    </location>
</feature>
<evidence type="ECO:0000313" key="12">
    <source>
        <dbReference type="Proteomes" id="UP000515159"/>
    </source>
</evidence>
<dbReference type="FunFam" id="2.30.30.40:FF:000062">
    <property type="entry name" value="caskin-2 isoform X1"/>
    <property type="match status" value="1"/>
</dbReference>
<dbReference type="InterPro" id="IPR033635">
    <property type="entry name" value="ANKS1/Caskin"/>
</dbReference>
<feature type="compositionally biased region" description="Polar residues" evidence="9">
    <location>
        <begin position="414"/>
        <end position="437"/>
    </location>
</feature>